<dbReference type="Proteomes" id="UP000319130">
    <property type="component" value="Unassembled WGS sequence"/>
</dbReference>
<accession>A0A523W9F3</accession>
<organism evidence="2 3">
    <name type="scientific">Aerophobetes bacterium</name>
    <dbReference type="NCBI Taxonomy" id="2030807"/>
    <lineage>
        <taxon>Bacteria</taxon>
        <taxon>Candidatus Aerophobota</taxon>
    </lineage>
</organism>
<dbReference type="Gene3D" id="3.20.20.70">
    <property type="entry name" value="Aldolase class I"/>
    <property type="match status" value="1"/>
</dbReference>
<evidence type="ECO:0000256" key="1">
    <source>
        <dbReference type="ARBA" id="ARBA00010424"/>
    </source>
</evidence>
<evidence type="ECO:0000313" key="3">
    <source>
        <dbReference type="Proteomes" id="UP000319130"/>
    </source>
</evidence>
<protein>
    <recommendedName>
        <fullName evidence="4">Phosphosulfolactate synthase</fullName>
    </recommendedName>
</protein>
<dbReference type="Pfam" id="PF02679">
    <property type="entry name" value="ComA"/>
    <property type="match status" value="1"/>
</dbReference>
<name>A0A523W9F3_UNCAE</name>
<dbReference type="AlphaFoldDB" id="A0A523W9F3"/>
<sequence length="276" mass="31346">MEDLMMSQKTFFEGIEVKQREEKPREKGLTWMIDWGLGLLSQEDTLRIASPYIDLAKVAVGISRMVSEDFLIEKNALYRRFDVEPFPGGMLLELAIHQYKKRGKDALDAARIYYQESRRVGYTTMEVSDNVIHITPQEKRRLISLAAEEFHFKVLGEVGTKTEMTEADKMIADIDNCLEAGSWKAVLEAAEFVDREQGGLRLDLVDAVLEKFPSEQLIFEMPGPWNSGTTLSGTHDMKMYLIENLGPEVNLGNILPQDVVELETLRLNLGVGMKLK</sequence>
<dbReference type="EMBL" id="SOIZ01000091">
    <property type="protein sequence ID" value="TET63640.1"/>
    <property type="molecule type" value="Genomic_DNA"/>
</dbReference>
<proteinExistence type="inferred from homology"/>
<evidence type="ECO:0000313" key="2">
    <source>
        <dbReference type="EMBL" id="TET63640.1"/>
    </source>
</evidence>
<comment type="caution">
    <text evidence="2">The sequence shown here is derived from an EMBL/GenBank/DDBJ whole genome shotgun (WGS) entry which is preliminary data.</text>
</comment>
<dbReference type="SUPFAM" id="SSF102110">
    <property type="entry name" value="(2r)-phospho-3-sulfolactate synthase ComA"/>
    <property type="match status" value="1"/>
</dbReference>
<dbReference type="InterPro" id="IPR013785">
    <property type="entry name" value="Aldolase_TIM"/>
</dbReference>
<dbReference type="InterPro" id="IPR003830">
    <property type="entry name" value="ComA_synth"/>
</dbReference>
<comment type="similarity">
    <text evidence="1">Belongs to the phosphosulfolactate synthase family.</text>
</comment>
<dbReference type="InterPro" id="IPR036112">
    <property type="entry name" value="ComA_synth_sf"/>
</dbReference>
<gene>
    <name evidence="2" type="ORF">E3J48_02210</name>
</gene>
<evidence type="ECO:0008006" key="4">
    <source>
        <dbReference type="Google" id="ProtNLM"/>
    </source>
</evidence>
<dbReference type="PANTHER" id="PTHR48413">
    <property type="match status" value="1"/>
</dbReference>
<reference evidence="2 3" key="1">
    <citation type="submission" date="2019-03" db="EMBL/GenBank/DDBJ databases">
        <title>Metabolic potential of uncultured bacteria and archaea associated with petroleum seepage in deep-sea sediments.</title>
        <authorList>
            <person name="Dong X."/>
            <person name="Hubert C."/>
        </authorList>
    </citation>
    <scope>NUCLEOTIDE SEQUENCE [LARGE SCALE GENOMIC DNA]</scope>
    <source>
        <strain evidence="2">E29_bin52</strain>
    </source>
</reference>
<dbReference type="PANTHER" id="PTHR48413:SF1">
    <property type="entry name" value="PROTEIN HEAT-STRESS-ASSOCIATED 32"/>
    <property type="match status" value="1"/>
</dbReference>